<dbReference type="GeneID" id="54364404"/>
<feature type="domain" description="C2H2-type" evidence="12">
    <location>
        <begin position="62"/>
        <end position="89"/>
    </location>
</feature>
<evidence type="ECO:0000256" key="3">
    <source>
        <dbReference type="ARBA" id="ARBA00022723"/>
    </source>
</evidence>
<feature type="region of interest" description="Disordered" evidence="11">
    <location>
        <begin position="512"/>
        <end position="535"/>
    </location>
</feature>
<dbReference type="AlphaFoldDB" id="A0A6J3LVK4"/>
<dbReference type="Pfam" id="PF04082">
    <property type="entry name" value="Fungal_trans"/>
    <property type="match status" value="1"/>
</dbReference>
<dbReference type="Proteomes" id="UP000504637">
    <property type="component" value="Unplaced"/>
</dbReference>
<dbReference type="Gene3D" id="3.30.160.60">
    <property type="entry name" value="Classic Zinc Finger"/>
    <property type="match status" value="2"/>
</dbReference>
<evidence type="ECO:0000256" key="5">
    <source>
        <dbReference type="ARBA" id="ARBA00022771"/>
    </source>
</evidence>
<feature type="compositionally biased region" description="Polar residues" evidence="11">
    <location>
        <begin position="432"/>
        <end position="444"/>
    </location>
</feature>
<feature type="compositionally biased region" description="Low complexity" evidence="11">
    <location>
        <begin position="23"/>
        <end position="32"/>
    </location>
</feature>
<dbReference type="SUPFAM" id="SSF57667">
    <property type="entry name" value="beta-beta-alpha zinc fingers"/>
    <property type="match status" value="1"/>
</dbReference>
<evidence type="ECO:0000256" key="4">
    <source>
        <dbReference type="ARBA" id="ARBA00022737"/>
    </source>
</evidence>
<dbReference type="GO" id="GO:0005634">
    <property type="term" value="C:nucleus"/>
    <property type="evidence" value="ECO:0007669"/>
    <property type="project" value="UniProtKB-SubCell"/>
</dbReference>
<feature type="region of interest" description="Disordered" evidence="11">
    <location>
        <begin position="414"/>
        <end position="484"/>
    </location>
</feature>
<evidence type="ECO:0000256" key="1">
    <source>
        <dbReference type="ARBA" id="ARBA00004123"/>
    </source>
</evidence>
<feature type="compositionally biased region" description="Polar residues" evidence="11">
    <location>
        <begin position="474"/>
        <end position="484"/>
    </location>
</feature>
<feature type="compositionally biased region" description="Polar residues" evidence="11">
    <location>
        <begin position="451"/>
        <end position="466"/>
    </location>
</feature>
<keyword evidence="9" id="KW-0539">Nucleus</keyword>
<dbReference type="InterPro" id="IPR036236">
    <property type="entry name" value="Znf_C2H2_sf"/>
</dbReference>
<dbReference type="PROSITE" id="PS00028">
    <property type="entry name" value="ZINC_FINGER_C2H2_1"/>
    <property type="match status" value="2"/>
</dbReference>
<evidence type="ECO:0000256" key="10">
    <source>
        <dbReference type="PROSITE-ProRule" id="PRU00042"/>
    </source>
</evidence>
<evidence type="ECO:0000259" key="12">
    <source>
        <dbReference type="PROSITE" id="PS50157"/>
    </source>
</evidence>
<evidence type="ECO:0000256" key="6">
    <source>
        <dbReference type="ARBA" id="ARBA00022833"/>
    </source>
</evidence>
<proteinExistence type="inferred from homology"/>
<accession>A0A6J3LVK4</accession>
<dbReference type="GO" id="GO:0000981">
    <property type="term" value="F:DNA-binding transcription factor activity, RNA polymerase II-specific"/>
    <property type="evidence" value="ECO:0007669"/>
    <property type="project" value="InterPro"/>
</dbReference>
<dbReference type="Pfam" id="PF00096">
    <property type="entry name" value="zf-C2H2"/>
    <property type="match status" value="2"/>
</dbReference>
<feature type="compositionally biased region" description="Polar residues" evidence="11">
    <location>
        <begin position="33"/>
        <end position="50"/>
    </location>
</feature>
<dbReference type="OrthoDB" id="6077919at2759"/>
<keyword evidence="6" id="KW-0862">Zinc</keyword>
<feature type="region of interest" description="Disordered" evidence="11">
    <location>
        <begin position="303"/>
        <end position="364"/>
    </location>
</feature>
<feature type="compositionally biased region" description="Low complexity" evidence="11">
    <location>
        <begin position="414"/>
        <end position="431"/>
    </location>
</feature>
<dbReference type="InterPro" id="IPR013087">
    <property type="entry name" value="Znf_C2H2_type"/>
</dbReference>
<feature type="region of interest" description="Disordered" evidence="11">
    <location>
        <begin position="945"/>
        <end position="982"/>
    </location>
</feature>
<evidence type="ECO:0000256" key="2">
    <source>
        <dbReference type="ARBA" id="ARBA00006991"/>
    </source>
</evidence>
<evidence type="ECO:0000256" key="9">
    <source>
        <dbReference type="ARBA" id="ARBA00023242"/>
    </source>
</evidence>
<evidence type="ECO:0000256" key="11">
    <source>
        <dbReference type="SAM" id="MobiDB-lite"/>
    </source>
</evidence>
<dbReference type="FunFam" id="3.30.160.60:FF:000761">
    <property type="entry name" value="Zinc finger protein 449"/>
    <property type="match status" value="1"/>
</dbReference>
<keyword evidence="8" id="KW-0804">Transcription</keyword>
<evidence type="ECO:0000256" key="8">
    <source>
        <dbReference type="ARBA" id="ARBA00023163"/>
    </source>
</evidence>
<keyword evidence="5 10" id="KW-0863">Zinc-finger</keyword>
<feature type="compositionally biased region" description="Low complexity" evidence="11">
    <location>
        <begin position="317"/>
        <end position="327"/>
    </location>
</feature>
<dbReference type="FunFam" id="3.30.160.60:FF:000446">
    <property type="entry name" value="Zinc finger protein"/>
    <property type="match status" value="1"/>
</dbReference>
<dbReference type="GO" id="GO:0008270">
    <property type="term" value="F:zinc ion binding"/>
    <property type="evidence" value="ECO:0007669"/>
    <property type="project" value="UniProtKB-KW"/>
</dbReference>
<keyword evidence="7" id="KW-0805">Transcription regulation</keyword>
<feature type="compositionally biased region" description="Polar residues" evidence="11">
    <location>
        <begin position="526"/>
        <end position="535"/>
    </location>
</feature>
<gene>
    <name evidence="14" type="ORF">K489DRAFT_390463</name>
</gene>
<feature type="domain" description="C2H2-type" evidence="12">
    <location>
        <begin position="90"/>
        <end position="118"/>
    </location>
</feature>
<comment type="similarity">
    <text evidence="2">Belongs to the krueppel C2H2-type zinc-finger protein family.</text>
</comment>
<sequence length="1168" mass="127927">MHIEVATQHDLEVASPTSNTVASSSPPSVLSVGQSAPNTTTLQATASNGQFPPPKTDKPRPHQCTTCGRSFARLEHLKRHERSHTKEKPFECPECTRCFARRDLLLRHQQKLHMTGGPTRPRVGRRESVAGTAIGNADRVRKNSTANLVLGSANMGMNTVRPRANTLGHLDLVHFDPHHLPINLANGMHMNAFQTSMDFDFGGMPHQLPHNGNFHGLPKLNTQLHPGDMSNSLRTAPPTTNFGGFEADHLFNPHHTINPAALHAGDVVPVPSNMPFGFDPNLAQHMPPGDDFSWMRDWNMQHMAGGHENDPEVFEESSPSRISSGDSPADFNDSLNNSHANLPIDFQWPPAEGPAQPLLSPGGFDTLGSGFSHLGVMGETVSPSHLHQSANGDAYFQQHMMQAAGQTHLHPNMQPQQQHMQHMQHQHLQQQAHVDNMQSQSTSVFGHPLSQFDSNSPSMSAASLNGSGIGARKSSMTTHSADSITESTRQALLNTLSQPSVYGGHMYRKYSQPSVSSPLSGGGRPSAQSTGPNLPSTADIRRYIDAFIQYAHPHLPVVHYASLSFDSIENTVGRATSPSGNMGKDHNVGGAKCLILSMAAIGALYEYDHPASKELFDAAKKMIALYLEEKRKNEMSSRHGRSGAQAAPEALPPLWLVQAILLNVIYGHHCGDKLAAEVASQHISSLIGLMRAAKVTESMSADFDISADMTGSGEDGHPLARHPTQDAYLHAQWINWKTKEERKRCFLAMYFVSSLLLIGYNQTPAIMNSEIHLCLPCEEDLYNAESAQEWHNRGGLAAAQQQEIPFTDALNHLLSAGQRSANGQHTDGELKPSTYGCLILICALHNVIWETRNRQADTDCTAQQMEDMVSNIAPALKAWQAAWKANDHHRIERPNPFGLGPLAADCIPLLDLAFVRLYVDLGPTQEAFRERDFDRMANELASRTEALHFQNDSKSDDGNDAKYNQSSSNQNPQSPADNASARREKHLRRAAFYAADSLTVACQYNLTYADQAAHELPIQSAVGFLACVQVLSEWVSAVQERVGPQLGMLGRDAIDFSQMPAVALLEAEDLELLHKMDDICQRLEQKRLAQENLLAVEMNNFNPSSTGINPGRNKVDLSGYGSAGKLTRVIAMMLEKAVIWPITHVIAQALEVEAQYLDRRAAASLTAN</sequence>
<keyword evidence="13" id="KW-1185">Reference proteome</keyword>
<feature type="compositionally biased region" description="Low complexity" evidence="11">
    <location>
        <begin position="964"/>
        <end position="975"/>
    </location>
</feature>
<dbReference type="PANTHER" id="PTHR40626">
    <property type="entry name" value="MIP31509P"/>
    <property type="match status" value="1"/>
</dbReference>
<reference evidence="14" key="3">
    <citation type="submission" date="2025-08" db="UniProtKB">
        <authorList>
            <consortium name="RefSeq"/>
        </authorList>
    </citation>
    <scope>IDENTIFICATION</scope>
    <source>
        <strain evidence="14">CBS 342.82</strain>
    </source>
</reference>
<dbReference type="GO" id="GO:0000785">
    <property type="term" value="C:chromatin"/>
    <property type="evidence" value="ECO:0007669"/>
    <property type="project" value="TreeGrafter"/>
</dbReference>
<reference evidence="14" key="1">
    <citation type="submission" date="2020-01" db="EMBL/GenBank/DDBJ databases">
        <authorList>
            <consortium name="DOE Joint Genome Institute"/>
            <person name="Haridas S."/>
            <person name="Albert R."/>
            <person name="Binder M."/>
            <person name="Bloem J."/>
            <person name="Labutti K."/>
            <person name="Salamov A."/>
            <person name="Andreopoulos B."/>
            <person name="Baker S.E."/>
            <person name="Barry K."/>
            <person name="Bills G."/>
            <person name="Bluhm B.H."/>
            <person name="Cannon C."/>
            <person name="Castanera R."/>
            <person name="Culley D.E."/>
            <person name="Daum C."/>
            <person name="Ezra D."/>
            <person name="Gonzalez J.B."/>
            <person name="Henrissat B."/>
            <person name="Kuo A."/>
            <person name="Liang C."/>
            <person name="Lipzen A."/>
            <person name="Lutzoni F."/>
            <person name="Magnuson J."/>
            <person name="Mondo S."/>
            <person name="Nolan M."/>
            <person name="Ohm R."/>
            <person name="Pangilinan J."/>
            <person name="Park H.-J."/>
            <person name="Ramirez L."/>
            <person name="Alfaro M."/>
            <person name="Sun H."/>
            <person name="Tritt A."/>
            <person name="Yoshinaga Y."/>
            <person name="Zwiers L.-H."/>
            <person name="Turgeon B.G."/>
            <person name="Goodwin S.B."/>
            <person name="Spatafora J.W."/>
            <person name="Crous P.W."/>
            <person name="Grigoriev I.V."/>
        </authorList>
    </citation>
    <scope>NUCLEOTIDE SEQUENCE</scope>
    <source>
        <strain evidence="14">CBS 342.82</strain>
    </source>
</reference>
<keyword evidence="3" id="KW-0479">Metal-binding</keyword>
<dbReference type="InterPro" id="IPR007219">
    <property type="entry name" value="XnlR_reg_dom"/>
</dbReference>
<keyword evidence="4" id="KW-0677">Repeat</keyword>
<feature type="region of interest" description="Disordered" evidence="11">
    <location>
        <begin position="1"/>
        <end position="63"/>
    </location>
</feature>
<dbReference type="SMART" id="SM00355">
    <property type="entry name" value="ZnF_C2H2"/>
    <property type="match status" value="2"/>
</dbReference>
<dbReference type="InterPro" id="IPR051059">
    <property type="entry name" value="VerF-like"/>
</dbReference>
<evidence type="ECO:0000313" key="13">
    <source>
        <dbReference type="Proteomes" id="UP000504637"/>
    </source>
</evidence>
<name>A0A6J3LVK4_9PEZI</name>
<evidence type="ECO:0000313" key="14">
    <source>
        <dbReference type="RefSeq" id="XP_033456831.1"/>
    </source>
</evidence>
<comment type="subcellular location">
    <subcellularLocation>
        <location evidence="1">Nucleus</location>
    </subcellularLocation>
</comment>
<dbReference type="RefSeq" id="XP_033456831.1">
    <property type="nucleotide sequence ID" value="XM_033606604.1"/>
</dbReference>
<feature type="compositionally biased region" description="Basic and acidic residues" evidence="11">
    <location>
        <begin position="1"/>
        <end position="12"/>
    </location>
</feature>
<protein>
    <recommendedName>
        <fullName evidence="12">C2H2-type domain-containing protein</fullName>
    </recommendedName>
</protein>
<evidence type="ECO:0000256" key="7">
    <source>
        <dbReference type="ARBA" id="ARBA00023015"/>
    </source>
</evidence>
<reference evidence="14" key="2">
    <citation type="submission" date="2020-04" db="EMBL/GenBank/DDBJ databases">
        <authorList>
            <consortium name="NCBI Genome Project"/>
        </authorList>
    </citation>
    <scope>NUCLEOTIDE SEQUENCE</scope>
    <source>
        <strain evidence="14">CBS 342.82</strain>
    </source>
</reference>
<dbReference type="PROSITE" id="PS50157">
    <property type="entry name" value="ZINC_FINGER_C2H2_2"/>
    <property type="match status" value="2"/>
</dbReference>
<dbReference type="GO" id="GO:0000978">
    <property type="term" value="F:RNA polymerase II cis-regulatory region sequence-specific DNA binding"/>
    <property type="evidence" value="ECO:0007669"/>
    <property type="project" value="InterPro"/>
</dbReference>
<feature type="compositionally biased region" description="Basic and acidic residues" evidence="11">
    <location>
        <begin position="951"/>
        <end position="960"/>
    </location>
</feature>
<dbReference type="GO" id="GO:0006351">
    <property type="term" value="P:DNA-templated transcription"/>
    <property type="evidence" value="ECO:0007669"/>
    <property type="project" value="InterPro"/>
</dbReference>
<dbReference type="PANTHER" id="PTHR40626:SF13">
    <property type="entry name" value="RESPIRATION FACTOR 2-RELATED"/>
    <property type="match status" value="1"/>
</dbReference>
<organism evidence="14">
    <name type="scientific">Dissoconium aciculare CBS 342.82</name>
    <dbReference type="NCBI Taxonomy" id="1314786"/>
    <lineage>
        <taxon>Eukaryota</taxon>
        <taxon>Fungi</taxon>
        <taxon>Dikarya</taxon>
        <taxon>Ascomycota</taxon>
        <taxon>Pezizomycotina</taxon>
        <taxon>Dothideomycetes</taxon>
        <taxon>Dothideomycetidae</taxon>
        <taxon>Mycosphaerellales</taxon>
        <taxon>Dissoconiaceae</taxon>
        <taxon>Dissoconium</taxon>
    </lineage>
</organism>
<dbReference type="CDD" id="cd12148">
    <property type="entry name" value="fungal_TF_MHR"/>
    <property type="match status" value="1"/>
</dbReference>